<keyword evidence="2" id="KW-0732">Signal</keyword>
<feature type="compositionally biased region" description="Low complexity" evidence="1">
    <location>
        <begin position="48"/>
        <end position="61"/>
    </location>
</feature>
<dbReference type="EMBL" id="LZYO01000113">
    <property type="protein sequence ID" value="ODH32762.1"/>
    <property type="molecule type" value="Genomic_DNA"/>
</dbReference>
<organism evidence="3 4">
    <name type="scientific">Paracoccidioides brasiliensis</name>
    <dbReference type="NCBI Taxonomy" id="121759"/>
    <lineage>
        <taxon>Eukaryota</taxon>
        <taxon>Fungi</taxon>
        <taxon>Dikarya</taxon>
        <taxon>Ascomycota</taxon>
        <taxon>Pezizomycotina</taxon>
        <taxon>Eurotiomycetes</taxon>
        <taxon>Eurotiomycetidae</taxon>
        <taxon>Onygenales</taxon>
        <taxon>Ajellomycetaceae</taxon>
        <taxon>Paracoccidioides</taxon>
    </lineage>
</organism>
<dbReference type="VEuPathDB" id="FungiDB:PADG_11113"/>
<protein>
    <submittedName>
        <fullName evidence="3">Uncharacterized protein</fullName>
    </submittedName>
</protein>
<dbReference type="VEuPathDB" id="FungiDB:PABG_11486"/>
<dbReference type="Proteomes" id="UP000242814">
    <property type="component" value="Unassembled WGS sequence"/>
</dbReference>
<comment type="caution">
    <text evidence="3">The sequence shown here is derived from an EMBL/GenBank/DDBJ whole genome shotgun (WGS) entry which is preliminary data.</text>
</comment>
<feature type="signal peptide" evidence="2">
    <location>
        <begin position="1"/>
        <end position="20"/>
    </location>
</feature>
<gene>
    <name evidence="3" type="ORF">ACO22_03342</name>
</gene>
<accession>A0A1D2JG77</accession>
<reference evidence="3 4" key="1">
    <citation type="submission" date="2016-06" db="EMBL/GenBank/DDBJ databases">
        <authorList>
            <person name="Kjaerup R.B."/>
            <person name="Dalgaard T.S."/>
            <person name="Juul-Madsen H.R."/>
        </authorList>
    </citation>
    <scope>NUCLEOTIDE SEQUENCE [LARGE SCALE GENOMIC DNA]</scope>
    <source>
        <strain evidence="3 4">Pb300</strain>
    </source>
</reference>
<feature type="chain" id="PRO_5008902433" evidence="2">
    <location>
        <begin position="21"/>
        <end position="312"/>
    </location>
</feature>
<dbReference type="AlphaFoldDB" id="A0A1D2JG77"/>
<evidence type="ECO:0000313" key="4">
    <source>
        <dbReference type="Proteomes" id="UP000242814"/>
    </source>
</evidence>
<sequence>MRLYMLTTLFMAMLSTLTTSLPLSPKPQREIARRARYSVVPVNGDPKPTTTTEPANPVTTPLGITETVFSTITVTVSPSLSLTPSMSPSSETPYLAAPTITASALHLMSQSPIPTVSSPSETPYLATPTVTTSPLHLSTSSACSSPTSTNVFYAALSSYPPPPYPYHKPGPTAGLALHSSQIAVPISYPTASLMPLPVHISKNGTYNQPTANPRFLSFLNKSTDSVTNLCPSNRRAPQLAIEGFCGTHTFVVIFLSEDLRRNLVHWFSIPSIYIDLLPTEPLYLTTGDWVSSVGAKEAWTNPVMRYPISRFS</sequence>
<feature type="region of interest" description="Disordered" evidence="1">
    <location>
        <begin position="40"/>
        <end position="61"/>
    </location>
</feature>
<name>A0A1D2JG77_PARBR</name>
<evidence type="ECO:0000313" key="3">
    <source>
        <dbReference type="EMBL" id="ODH32762.1"/>
    </source>
</evidence>
<proteinExistence type="predicted"/>
<evidence type="ECO:0000256" key="2">
    <source>
        <dbReference type="SAM" id="SignalP"/>
    </source>
</evidence>
<evidence type="ECO:0000256" key="1">
    <source>
        <dbReference type="SAM" id="MobiDB-lite"/>
    </source>
</evidence>